<reference evidence="2" key="1">
    <citation type="journal article" date="2019" name="Int. J. Syst. Evol. Microbiol.">
        <title>The Global Catalogue of Microorganisms (GCM) 10K type strain sequencing project: providing services to taxonomists for standard genome sequencing and annotation.</title>
        <authorList>
            <consortium name="The Broad Institute Genomics Platform"/>
            <consortium name="The Broad Institute Genome Sequencing Center for Infectious Disease"/>
            <person name="Wu L."/>
            <person name="Ma J."/>
        </authorList>
    </citation>
    <scope>NUCLEOTIDE SEQUENCE [LARGE SCALE GENOMIC DNA]</scope>
    <source>
        <strain evidence="2">CGMCC 4.7093</strain>
    </source>
</reference>
<gene>
    <name evidence="1" type="ORF">ACFPBZ_28590</name>
</gene>
<dbReference type="Proteomes" id="UP001595947">
    <property type="component" value="Unassembled WGS sequence"/>
</dbReference>
<protein>
    <submittedName>
        <fullName evidence="1">Uncharacterized protein</fullName>
    </submittedName>
</protein>
<evidence type="ECO:0000313" key="1">
    <source>
        <dbReference type="EMBL" id="MFC5066196.1"/>
    </source>
</evidence>
<organism evidence="1 2">
    <name type="scientific">Actinomycetospora atypica</name>
    <dbReference type="NCBI Taxonomy" id="1290095"/>
    <lineage>
        <taxon>Bacteria</taxon>
        <taxon>Bacillati</taxon>
        <taxon>Actinomycetota</taxon>
        <taxon>Actinomycetes</taxon>
        <taxon>Pseudonocardiales</taxon>
        <taxon>Pseudonocardiaceae</taxon>
        <taxon>Actinomycetospora</taxon>
    </lineage>
</organism>
<dbReference type="EMBL" id="JBHSIV010000061">
    <property type="protein sequence ID" value="MFC5066196.1"/>
    <property type="molecule type" value="Genomic_DNA"/>
</dbReference>
<accession>A0ABV9YU82</accession>
<sequence length="121" mass="13124">MSDINWAQLASGVTVASDNDFPPASGRRVAEPNPFIDVVRAAFEDGKRRDLPGRFSVMPYAGRKNACEAYTVVARLHQAAREVGCTVQVRRVNATSTDTELTFKATKGEKAEKHASAKASK</sequence>
<dbReference type="RefSeq" id="WP_378039510.1">
    <property type="nucleotide sequence ID" value="NZ_JBHSIV010000061.1"/>
</dbReference>
<proteinExistence type="predicted"/>
<comment type="caution">
    <text evidence="1">The sequence shown here is derived from an EMBL/GenBank/DDBJ whole genome shotgun (WGS) entry which is preliminary data.</text>
</comment>
<evidence type="ECO:0000313" key="2">
    <source>
        <dbReference type="Proteomes" id="UP001595947"/>
    </source>
</evidence>
<keyword evidence="2" id="KW-1185">Reference proteome</keyword>
<name>A0ABV9YU82_9PSEU</name>